<dbReference type="RefSeq" id="WP_186457226.1">
    <property type="nucleotide sequence ID" value="NZ_VITN01000003.1"/>
</dbReference>
<dbReference type="Pfam" id="PF05016">
    <property type="entry name" value="ParE_toxin"/>
    <property type="match status" value="1"/>
</dbReference>
<proteinExistence type="predicted"/>
<gene>
    <name evidence="2" type="ORF">FBZ89_103272</name>
</gene>
<sequence>MPFRLTELAEADLESIAAYTADQWGEAQALAYTGHLTKAFRKLGDNPSSPAAEGGMI</sequence>
<evidence type="ECO:0000313" key="2">
    <source>
        <dbReference type="EMBL" id="TWB22646.1"/>
    </source>
</evidence>
<name>A0A560FM06_9PROT</name>
<comment type="caution">
    <text evidence="2">The sequence shown here is derived from an EMBL/GenBank/DDBJ whole genome shotgun (WGS) entry which is preliminary data.</text>
</comment>
<dbReference type="EMBL" id="VITN01000003">
    <property type="protein sequence ID" value="TWB22646.1"/>
    <property type="molecule type" value="Genomic_DNA"/>
</dbReference>
<dbReference type="InterPro" id="IPR035093">
    <property type="entry name" value="RelE/ParE_toxin_dom_sf"/>
</dbReference>
<organism evidence="2 3">
    <name type="scientific">Nitrospirillum amazonense</name>
    <dbReference type="NCBI Taxonomy" id="28077"/>
    <lineage>
        <taxon>Bacteria</taxon>
        <taxon>Pseudomonadati</taxon>
        <taxon>Pseudomonadota</taxon>
        <taxon>Alphaproteobacteria</taxon>
        <taxon>Rhodospirillales</taxon>
        <taxon>Azospirillaceae</taxon>
        <taxon>Nitrospirillum</taxon>
    </lineage>
</organism>
<dbReference type="AlphaFoldDB" id="A0A560FM06"/>
<dbReference type="Gene3D" id="3.30.2310.20">
    <property type="entry name" value="RelE-like"/>
    <property type="match status" value="1"/>
</dbReference>
<accession>A0A560FM06</accession>
<evidence type="ECO:0000256" key="1">
    <source>
        <dbReference type="ARBA" id="ARBA00022649"/>
    </source>
</evidence>
<evidence type="ECO:0000313" key="3">
    <source>
        <dbReference type="Proteomes" id="UP000319859"/>
    </source>
</evidence>
<dbReference type="Proteomes" id="UP000319859">
    <property type="component" value="Unassembled WGS sequence"/>
</dbReference>
<keyword evidence="1" id="KW-1277">Toxin-antitoxin system</keyword>
<dbReference type="InterPro" id="IPR007712">
    <property type="entry name" value="RelE/ParE_toxin"/>
</dbReference>
<protein>
    <submittedName>
        <fullName evidence="2">ParE-like toxin of type II ParDE toxin-antitoxin system</fullName>
    </submittedName>
</protein>
<reference evidence="2 3" key="1">
    <citation type="submission" date="2019-06" db="EMBL/GenBank/DDBJ databases">
        <title>Genomic Encyclopedia of Type Strains, Phase IV (KMG-V): Genome sequencing to study the core and pangenomes of soil and plant-associated prokaryotes.</title>
        <authorList>
            <person name="Whitman W."/>
        </authorList>
    </citation>
    <scope>NUCLEOTIDE SEQUENCE [LARGE SCALE GENOMIC DNA]</scope>
    <source>
        <strain evidence="2 3">BR 11880</strain>
    </source>
</reference>